<dbReference type="Gene3D" id="3.40.50.720">
    <property type="entry name" value="NAD(P)-binding Rossmann-like Domain"/>
    <property type="match status" value="1"/>
</dbReference>
<dbReference type="PRINTS" id="PR01713">
    <property type="entry name" value="NUCEPIMERASE"/>
</dbReference>
<gene>
    <name evidence="3" type="ORF">GCM10023331_14660</name>
</gene>
<evidence type="ECO:0000313" key="3">
    <source>
        <dbReference type="EMBL" id="GAA4830475.1"/>
    </source>
</evidence>
<dbReference type="InterPro" id="IPR016040">
    <property type="entry name" value="NAD(P)-bd_dom"/>
</dbReference>
<dbReference type="EMBL" id="BAABJX010000022">
    <property type="protein sequence ID" value="GAA4830475.1"/>
    <property type="molecule type" value="Genomic_DNA"/>
</dbReference>
<dbReference type="Gene3D" id="3.90.25.10">
    <property type="entry name" value="UDP-galactose 4-epimerase, domain 1"/>
    <property type="match status" value="1"/>
</dbReference>
<feature type="domain" description="NAD(P)-binding" evidence="2">
    <location>
        <begin position="5"/>
        <end position="308"/>
    </location>
</feature>
<keyword evidence="4" id="KW-1185">Reference proteome</keyword>
<reference evidence="4" key="1">
    <citation type="journal article" date="2019" name="Int. J. Syst. Evol. Microbiol.">
        <title>The Global Catalogue of Microorganisms (GCM) 10K type strain sequencing project: providing services to taxonomists for standard genome sequencing and annotation.</title>
        <authorList>
            <consortium name="The Broad Institute Genomics Platform"/>
            <consortium name="The Broad Institute Genome Sequencing Center for Infectious Disease"/>
            <person name="Wu L."/>
            <person name="Ma J."/>
        </authorList>
    </citation>
    <scope>NUCLEOTIDE SEQUENCE [LARGE SCALE GENOMIC DNA]</scope>
    <source>
        <strain evidence="4">JCM 18326</strain>
    </source>
</reference>
<comment type="caution">
    <text evidence="3">The sequence shown here is derived from an EMBL/GenBank/DDBJ whole genome shotgun (WGS) entry which is preliminary data.</text>
</comment>
<evidence type="ECO:0000259" key="2">
    <source>
        <dbReference type="Pfam" id="PF16363"/>
    </source>
</evidence>
<dbReference type="Proteomes" id="UP001500298">
    <property type="component" value="Unassembled WGS sequence"/>
</dbReference>
<name>A0ABP9D5A0_9BACT</name>
<dbReference type="InterPro" id="IPR036291">
    <property type="entry name" value="NAD(P)-bd_dom_sf"/>
</dbReference>
<accession>A0ABP9D5A0</accession>
<dbReference type="RefSeq" id="WP_345370532.1">
    <property type="nucleotide sequence ID" value="NZ_BAABJX010000022.1"/>
</dbReference>
<evidence type="ECO:0000256" key="1">
    <source>
        <dbReference type="ARBA" id="ARBA00023027"/>
    </source>
</evidence>
<evidence type="ECO:0000313" key="4">
    <source>
        <dbReference type="Proteomes" id="UP001500298"/>
    </source>
</evidence>
<sequence length="319" mass="36589">MNRILLTGTAGFIGSHLSEKLLEEGYSVIGLDNFDPFYDRKIKERNLSHFIDHPNFTFQEIDFCDMTALQTIPEFDMVIHLAAKAGVRPSIENPGSYIQTNIQGTNNILELMRQRKVHKMVFASSSSVYGNNTKIPFTETDEVNGPISPYAFSKRSCELMNYTYHSLYNMDILNLRFFTVYGPRQRPDLAIHKFVRKIQNGEGIQMFGDGSSARDYTFIHDTIDGIFRALKYVENHQNVYEIINLGNHTPVKLSELINTIDQVTEQEMVIEQLPMQAGDVNITYANIDKAQELLGYMPKTSIHDGLKKFVEWYDEVNAY</sequence>
<dbReference type="SUPFAM" id="SSF51735">
    <property type="entry name" value="NAD(P)-binding Rossmann-fold domains"/>
    <property type="match status" value="1"/>
</dbReference>
<protein>
    <submittedName>
        <fullName evidence="3">GDP-mannose 4,6-dehydratase</fullName>
    </submittedName>
</protein>
<organism evidence="3 4">
    <name type="scientific">Algivirga pacifica</name>
    <dbReference type="NCBI Taxonomy" id="1162670"/>
    <lineage>
        <taxon>Bacteria</taxon>
        <taxon>Pseudomonadati</taxon>
        <taxon>Bacteroidota</taxon>
        <taxon>Cytophagia</taxon>
        <taxon>Cytophagales</taxon>
        <taxon>Flammeovirgaceae</taxon>
        <taxon>Algivirga</taxon>
    </lineage>
</organism>
<keyword evidence="1" id="KW-0520">NAD</keyword>
<proteinExistence type="predicted"/>
<dbReference type="Pfam" id="PF16363">
    <property type="entry name" value="GDP_Man_Dehyd"/>
    <property type="match status" value="1"/>
</dbReference>
<dbReference type="PANTHER" id="PTHR43574">
    <property type="entry name" value="EPIMERASE-RELATED"/>
    <property type="match status" value="1"/>
</dbReference>